<reference evidence="2 3" key="1">
    <citation type="submission" date="2022-04" db="EMBL/GenBank/DDBJ databases">
        <title>Positive selection, recombination, and allopatry shape intraspecific diversity of widespread and dominant cyanobacteria.</title>
        <authorList>
            <person name="Wei J."/>
            <person name="Shu W."/>
            <person name="Hu C."/>
        </authorList>
    </citation>
    <scope>NUCLEOTIDE SEQUENCE [LARGE SCALE GENOMIC DNA]</scope>
    <source>
        <strain evidence="2 3">DQ-A4</strain>
    </source>
</reference>
<name>A0ABV0JXY7_9CYAN</name>
<dbReference type="Proteomes" id="UP001482513">
    <property type="component" value="Unassembled WGS sequence"/>
</dbReference>
<comment type="caution">
    <text evidence="2">The sequence shown here is derived from an EMBL/GenBank/DDBJ whole genome shotgun (WGS) entry which is preliminary data.</text>
</comment>
<sequence length="269" mass="29234">MDNSFDSAEFSAVPSPTVGAGEGRSAQRPVSFTIGVSRPASADTPASGADSKPVLQAMNAPAHLAPFPVQAQLSHLPLLPRRKSPTFSRHRHDANPALAVKVLQDIQMAVEAWHQDLKQTVHRIQTLYMEGPIVDGWLETVDEHLGQAAALDAALLRHGDPQALSSYVEQLCQSLESPQDQPAPPGTDLGRPGYRLCSLDSDGRVQYFPCPPEQLSTISLAIARHQKLRQLLDHKQFLEAKLKRTVDIMTTSRDNLGIAPTCSSETGEE</sequence>
<gene>
    <name evidence="2" type="ORF">NC992_00730</name>
</gene>
<keyword evidence="3" id="KW-1185">Reference proteome</keyword>
<evidence type="ECO:0000313" key="2">
    <source>
        <dbReference type="EMBL" id="MEP0945385.1"/>
    </source>
</evidence>
<dbReference type="EMBL" id="JAMPKX010000001">
    <property type="protein sequence ID" value="MEP0945385.1"/>
    <property type="molecule type" value="Genomic_DNA"/>
</dbReference>
<feature type="region of interest" description="Disordered" evidence="1">
    <location>
        <begin position="1"/>
        <end position="26"/>
    </location>
</feature>
<dbReference type="RefSeq" id="WP_190698041.1">
    <property type="nucleotide sequence ID" value="NZ_JAMPKX010000001.1"/>
</dbReference>
<protein>
    <submittedName>
        <fullName evidence="2">Uncharacterized protein</fullName>
    </submittedName>
</protein>
<evidence type="ECO:0000313" key="3">
    <source>
        <dbReference type="Proteomes" id="UP001482513"/>
    </source>
</evidence>
<organism evidence="2 3">
    <name type="scientific">Leptolyngbya subtilissima DQ-A4</name>
    <dbReference type="NCBI Taxonomy" id="2933933"/>
    <lineage>
        <taxon>Bacteria</taxon>
        <taxon>Bacillati</taxon>
        <taxon>Cyanobacteriota</taxon>
        <taxon>Cyanophyceae</taxon>
        <taxon>Leptolyngbyales</taxon>
        <taxon>Leptolyngbyaceae</taxon>
        <taxon>Leptolyngbya group</taxon>
        <taxon>Leptolyngbya</taxon>
    </lineage>
</organism>
<proteinExistence type="predicted"/>
<evidence type="ECO:0000256" key="1">
    <source>
        <dbReference type="SAM" id="MobiDB-lite"/>
    </source>
</evidence>
<accession>A0ABV0JXY7</accession>